<gene>
    <name evidence="4" type="ORF">CHS0354_035019</name>
</gene>
<keyword evidence="2" id="KW-0472">Membrane</keyword>
<dbReference type="AlphaFoldDB" id="A0AAE0SDQ1"/>
<comment type="caution">
    <text evidence="4">The sequence shown here is derived from an EMBL/GenBank/DDBJ whole genome shotgun (WGS) entry which is preliminary data.</text>
</comment>
<name>A0AAE0SDQ1_9BIVA</name>
<evidence type="ECO:0000313" key="4">
    <source>
        <dbReference type="EMBL" id="KAK3589991.1"/>
    </source>
</evidence>
<dbReference type="Gene3D" id="3.40.50.1820">
    <property type="entry name" value="alpha/beta hydrolase"/>
    <property type="match status" value="1"/>
</dbReference>
<organism evidence="4 5">
    <name type="scientific">Potamilus streckersoni</name>
    <dbReference type="NCBI Taxonomy" id="2493646"/>
    <lineage>
        <taxon>Eukaryota</taxon>
        <taxon>Metazoa</taxon>
        <taxon>Spiralia</taxon>
        <taxon>Lophotrochozoa</taxon>
        <taxon>Mollusca</taxon>
        <taxon>Bivalvia</taxon>
        <taxon>Autobranchia</taxon>
        <taxon>Heteroconchia</taxon>
        <taxon>Palaeoheterodonta</taxon>
        <taxon>Unionida</taxon>
        <taxon>Unionoidea</taxon>
        <taxon>Unionidae</taxon>
        <taxon>Ambleminae</taxon>
        <taxon>Lampsilini</taxon>
        <taxon>Potamilus</taxon>
    </lineage>
</organism>
<dbReference type="InterPro" id="IPR029058">
    <property type="entry name" value="AB_hydrolase_fold"/>
</dbReference>
<dbReference type="PANTHER" id="PTHR43903">
    <property type="entry name" value="NEUROLIGIN"/>
    <property type="match status" value="1"/>
</dbReference>
<dbReference type="Pfam" id="PF00135">
    <property type="entry name" value="COesterase"/>
    <property type="match status" value="1"/>
</dbReference>
<evidence type="ECO:0000259" key="3">
    <source>
        <dbReference type="Pfam" id="PF00135"/>
    </source>
</evidence>
<accession>A0AAE0SDQ1</accession>
<keyword evidence="5" id="KW-1185">Reference proteome</keyword>
<keyword evidence="2" id="KW-0812">Transmembrane</keyword>
<feature type="domain" description="Carboxylesterase type B" evidence="3">
    <location>
        <begin position="31"/>
        <end position="149"/>
    </location>
</feature>
<sequence>MLHHREGYVCLSFLCYIINCYASVIIRQLGETIVETRSGRVRGVLVEFQEKYHLRAIEAFYNIPCASLKGLHGKELRFMPPSSPPRWKYLRNASLQNMSTVCPQKKWNKSDLNWTIPKEVMRQLLKLTESIKIQEEDCLNINIFVPGTVEDARDMMVTKLLRRHCEDENSK</sequence>
<evidence type="ECO:0000256" key="2">
    <source>
        <dbReference type="SAM" id="Phobius"/>
    </source>
</evidence>
<dbReference type="InterPro" id="IPR002018">
    <property type="entry name" value="CarbesteraseB"/>
</dbReference>
<dbReference type="InterPro" id="IPR051093">
    <property type="entry name" value="Neuroligin/BSAL"/>
</dbReference>
<dbReference type="Proteomes" id="UP001195483">
    <property type="component" value="Unassembled WGS sequence"/>
</dbReference>
<evidence type="ECO:0000313" key="5">
    <source>
        <dbReference type="Proteomes" id="UP001195483"/>
    </source>
</evidence>
<reference evidence="4" key="2">
    <citation type="journal article" date="2021" name="Genome Biol. Evol.">
        <title>Developing a high-quality reference genome for a parasitic bivalve with doubly uniparental inheritance (Bivalvia: Unionida).</title>
        <authorList>
            <person name="Smith C.H."/>
        </authorList>
    </citation>
    <scope>NUCLEOTIDE SEQUENCE</scope>
    <source>
        <strain evidence="4">CHS0354</strain>
        <tissue evidence="4">Mantle</tissue>
    </source>
</reference>
<reference evidence="4" key="3">
    <citation type="submission" date="2023-05" db="EMBL/GenBank/DDBJ databases">
        <authorList>
            <person name="Smith C.H."/>
        </authorList>
    </citation>
    <scope>NUCLEOTIDE SEQUENCE</scope>
    <source>
        <strain evidence="4">CHS0354</strain>
        <tissue evidence="4">Mantle</tissue>
    </source>
</reference>
<proteinExistence type="inferred from homology"/>
<reference evidence="4" key="1">
    <citation type="journal article" date="2021" name="Genome Biol. Evol.">
        <title>A High-Quality Reference Genome for a Parasitic Bivalve with Doubly Uniparental Inheritance (Bivalvia: Unionida).</title>
        <authorList>
            <person name="Smith C.H."/>
        </authorList>
    </citation>
    <scope>NUCLEOTIDE SEQUENCE</scope>
    <source>
        <strain evidence="4">CHS0354</strain>
    </source>
</reference>
<comment type="similarity">
    <text evidence="1">Belongs to the type-B carboxylesterase/lipase family.</text>
</comment>
<keyword evidence="2" id="KW-1133">Transmembrane helix</keyword>
<protein>
    <recommendedName>
        <fullName evidence="3">Carboxylesterase type B domain-containing protein</fullName>
    </recommendedName>
</protein>
<dbReference type="SUPFAM" id="SSF53474">
    <property type="entry name" value="alpha/beta-Hydrolases"/>
    <property type="match status" value="1"/>
</dbReference>
<dbReference type="EMBL" id="JAEAOA010002053">
    <property type="protein sequence ID" value="KAK3589991.1"/>
    <property type="molecule type" value="Genomic_DNA"/>
</dbReference>
<feature type="transmembrane region" description="Helical" evidence="2">
    <location>
        <begin position="7"/>
        <end position="26"/>
    </location>
</feature>
<evidence type="ECO:0000256" key="1">
    <source>
        <dbReference type="ARBA" id="ARBA00005964"/>
    </source>
</evidence>